<reference evidence="3" key="2">
    <citation type="submission" date="2008-05" db="EMBL/GenBank/DDBJ databases">
        <title>Genome sequence of Clostridium botulinum Ba4 strain 657.</title>
        <authorList>
            <person name="Shrivastava S."/>
            <person name="Brown J.L."/>
            <person name="Bruce D."/>
            <person name="Detter C."/>
            <person name="Munk C."/>
            <person name="Smith L.A."/>
            <person name="Smith T.J."/>
            <person name="Sutton G."/>
            <person name="Brettin T.S."/>
        </authorList>
    </citation>
    <scope>NUCLEOTIDE SEQUENCE [LARGE SCALE GENOMIC DNA]</scope>
    <source>
        <strain evidence="3">657 / Type Ba4</strain>
    </source>
</reference>
<dbReference type="KEGG" id="cbi:CLJ_B1421"/>
<dbReference type="RefSeq" id="WP_012720678.1">
    <property type="nucleotide sequence ID" value="NC_012658.1"/>
</dbReference>
<feature type="signal peptide" evidence="1">
    <location>
        <begin position="1"/>
        <end position="23"/>
    </location>
</feature>
<dbReference type="EMBL" id="CP001083">
    <property type="protein sequence ID" value="ACQ52502.1"/>
    <property type="molecule type" value="Genomic_DNA"/>
</dbReference>
<evidence type="ECO:0000313" key="2">
    <source>
        <dbReference type="EMBL" id="ACQ52502.1"/>
    </source>
</evidence>
<evidence type="ECO:0000256" key="1">
    <source>
        <dbReference type="SAM" id="SignalP"/>
    </source>
</evidence>
<keyword evidence="1" id="KW-0732">Signal</keyword>
<evidence type="ECO:0000313" key="3">
    <source>
        <dbReference type="Proteomes" id="UP000002333"/>
    </source>
</evidence>
<dbReference type="PROSITE" id="PS51257">
    <property type="entry name" value="PROKAR_LIPOPROTEIN"/>
    <property type="match status" value="1"/>
</dbReference>
<feature type="chain" id="PRO_5017744616" evidence="1">
    <location>
        <begin position="24"/>
        <end position="83"/>
    </location>
</feature>
<reference evidence="2 3" key="1">
    <citation type="journal article" date="2007" name="PLoS ONE">
        <title>Analysis of the neurotoxin complex genes in Clostridium botulinum A1-A4 and B1 strains: BoNT/A3, /Ba4 and /B1 clusters are located within plasmids.</title>
        <authorList>
            <person name="Smith T.J."/>
            <person name="Hill K.K."/>
            <person name="Foley B.T."/>
            <person name="Detter J.C."/>
            <person name="Munk A.C."/>
            <person name="Bruce D.C."/>
            <person name="Doggett N.A."/>
            <person name="Smith L.A."/>
            <person name="Marks J.D."/>
            <person name="Xie G."/>
            <person name="Brettin T.S."/>
        </authorList>
    </citation>
    <scope>NUCLEOTIDE SEQUENCE [LARGE SCALE GENOMIC DNA]</scope>
    <source>
        <strain evidence="3">657 / Type Ba4</strain>
    </source>
</reference>
<sequence length="83" mass="8979">MKKIVIGLLTALLIGVNASSAYAAQSCPRCGATVGRGENHKCCDYLGHDLKSHFKSYPGGDIIWSECTRCGYKTNEHIGDPHL</sequence>
<dbReference type="Proteomes" id="UP000002333">
    <property type="component" value="Chromosome"/>
</dbReference>
<name>A0A3F3A5L7_CLOB6</name>
<dbReference type="AlphaFoldDB" id="A0A3F3A5L7"/>
<protein>
    <submittedName>
        <fullName evidence="2">Uncharacterized protein</fullName>
    </submittedName>
</protein>
<proteinExistence type="predicted"/>
<organism evidence="2 3">
    <name type="scientific">Clostridium botulinum (strain 657 / Type Ba4)</name>
    <dbReference type="NCBI Taxonomy" id="515621"/>
    <lineage>
        <taxon>Bacteria</taxon>
        <taxon>Bacillati</taxon>
        <taxon>Bacillota</taxon>
        <taxon>Clostridia</taxon>
        <taxon>Eubacteriales</taxon>
        <taxon>Clostridiaceae</taxon>
        <taxon>Clostridium</taxon>
    </lineage>
</organism>
<gene>
    <name evidence="2" type="ordered locus">CLJ_B1421</name>
</gene>
<accession>A0A3F3A5L7</accession>